<name>W9S7U3_9ROSA</name>
<organism evidence="2 3">
    <name type="scientific">Morus notabilis</name>
    <dbReference type="NCBI Taxonomy" id="981085"/>
    <lineage>
        <taxon>Eukaryota</taxon>
        <taxon>Viridiplantae</taxon>
        <taxon>Streptophyta</taxon>
        <taxon>Embryophyta</taxon>
        <taxon>Tracheophyta</taxon>
        <taxon>Spermatophyta</taxon>
        <taxon>Magnoliopsida</taxon>
        <taxon>eudicotyledons</taxon>
        <taxon>Gunneridae</taxon>
        <taxon>Pentapetalae</taxon>
        <taxon>rosids</taxon>
        <taxon>fabids</taxon>
        <taxon>Rosales</taxon>
        <taxon>Moraceae</taxon>
        <taxon>Moreae</taxon>
        <taxon>Morus</taxon>
    </lineage>
</organism>
<dbReference type="EMBL" id="KE346217">
    <property type="protein sequence ID" value="EXC30801.1"/>
    <property type="molecule type" value="Genomic_DNA"/>
</dbReference>
<dbReference type="eggNOG" id="KOG0017">
    <property type="taxonomic scope" value="Eukaryota"/>
</dbReference>
<protein>
    <recommendedName>
        <fullName evidence="4">Retrovirus-related Pol polyprotein from transposon TNT 1-94</fullName>
    </recommendedName>
</protein>
<proteinExistence type="predicted"/>
<keyword evidence="3" id="KW-1185">Reference proteome</keyword>
<dbReference type="Proteomes" id="UP000030645">
    <property type="component" value="Unassembled WGS sequence"/>
</dbReference>
<dbReference type="PANTHER" id="PTHR11439:SF496">
    <property type="entry name" value="RNA-DIRECTED DNA POLYMERASE"/>
    <property type="match status" value="1"/>
</dbReference>
<dbReference type="AlphaFoldDB" id="W9S7U3"/>
<dbReference type="CDD" id="cd09272">
    <property type="entry name" value="RNase_HI_RT_Ty1"/>
    <property type="match status" value="1"/>
</dbReference>
<dbReference type="PANTHER" id="PTHR11439">
    <property type="entry name" value="GAG-POL-RELATED RETROTRANSPOSON"/>
    <property type="match status" value="1"/>
</dbReference>
<evidence type="ECO:0000256" key="1">
    <source>
        <dbReference type="SAM" id="MobiDB-lite"/>
    </source>
</evidence>
<reference evidence="3" key="1">
    <citation type="submission" date="2013-01" db="EMBL/GenBank/DDBJ databases">
        <title>Draft Genome Sequence of a Mulberry Tree, Morus notabilis C.K. Schneid.</title>
        <authorList>
            <person name="He N."/>
            <person name="Zhao S."/>
        </authorList>
    </citation>
    <scope>NUCLEOTIDE SEQUENCE</scope>
</reference>
<accession>W9S7U3</accession>
<feature type="compositionally biased region" description="Basic and acidic residues" evidence="1">
    <location>
        <begin position="71"/>
        <end position="81"/>
    </location>
</feature>
<gene>
    <name evidence="2" type="ORF">L484_027980</name>
</gene>
<sequence>MKDLGEANYILGIQIIRDRKNRLLALSQASYIDKVLVRFLMQNSKKGNLPSRHGVYLSKEQCPKTPQEEEDMRRSDRDSRKSTSGAVFTLGNGAIIWRSIKQSCIADSTVEAEYVAACEAAKEAVWLREFLKELEVVPNMHEPIILYCDNSGAVANAKEPRNHRKGKHIERKFHLVREIVSRGDVSVEKVASANNIADPFIKTLPAGSFERHLENMRLRDMPHLL</sequence>
<evidence type="ECO:0008006" key="4">
    <source>
        <dbReference type="Google" id="ProtNLM"/>
    </source>
</evidence>
<evidence type="ECO:0000313" key="2">
    <source>
        <dbReference type="EMBL" id="EXC30801.1"/>
    </source>
</evidence>
<dbReference type="STRING" id="981085.W9S7U3"/>
<feature type="region of interest" description="Disordered" evidence="1">
    <location>
        <begin position="60"/>
        <end position="85"/>
    </location>
</feature>
<evidence type="ECO:0000313" key="3">
    <source>
        <dbReference type="Proteomes" id="UP000030645"/>
    </source>
</evidence>